<dbReference type="AlphaFoldDB" id="A0A2T4UJF6"/>
<dbReference type="PROSITE" id="PS50937">
    <property type="entry name" value="HTH_MERR_2"/>
    <property type="match status" value="1"/>
</dbReference>
<accession>A0A2T4UJF6</accession>
<dbReference type="Pfam" id="PF13411">
    <property type="entry name" value="MerR_1"/>
    <property type="match status" value="1"/>
</dbReference>
<evidence type="ECO:0000313" key="4">
    <source>
        <dbReference type="Proteomes" id="UP000240739"/>
    </source>
</evidence>
<feature type="domain" description="HTH merR-type" evidence="2">
    <location>
        <begin position="13"/>
        <end position="55"/>
    </location>
</feature>
<sequence length="298" mass="32525">MLARMGSIRTNAAAAMLGVSPNTLRSWERRFGFPEPRRTAGGHRQFDLAEVEALRSAFEETHNVSSAITIARERGAGPASPTRLRSAFQRFEEQEADRIAEESLSVRSVERTVEEVILPTVEALAEDDVDAPEYGFAWRWSAGWLAAQRRVAPPAFRDDTVVLFDASHPGDVDALHAQALELVLRRSGLRTLTLTVALDPTRLTRALHAVMPRAVVLTGGRASLDTLSRLVYQARRVSEGVAVLDYRGALPDSGATIVEHLGDRPLFARELVLAHLDPSTAGERPGATALRDARHATG</sequence>
<evidence type="ECO:0000259" key="2">
    <source>
        <dbReference type="PROSITE" id="PS50937"/>
    </source>
</evidence>
<dbReference type="Proteomes" id="UP000240739">
    <property type="component" value="Unassembled WGS sequence"/>
</dbReference>
<dbReference type="SUPFAM" id="SSF46955">
    <property type="entry name" value="Putative DNA-binding domain"/>
    <property type="match status" value="1"/>
</dbReference>
<dbReference type="InterPro" id="IPR009061">
    <property type="entry name" value="DNA-bd_dom_put_sf"/>
</dbReference>
<dbReference type="EMBL" id="PYYB01000001">
    <property type="protein sequence ID" value="PTL59374.1"/>
    <property type="molecule type" value="Genomic_DNA"/>
</dbReference>
<protein>
    <recommendedName>
        <fullName evidence="2">HTH merR-type domain-containing protein</fullName>
    </recommendedName>
</protein>
<evidence type="ECO:0000313" key="3">
    <source>
        <dbReference type="EMBL" id="PTL59374.1"/>
    </source>
</evidence>
<dbReference type="SMART" id="SM00422">
    <property type="entry name" value="HTH_MERR"/>
    <property type="match status" value="1"/>
</dbReference>
<evidence type="ECO:0000256" key="1">
    <source>
        <dbReference type="SAM" id="MobiDB-lite"/>
    </source>
</evidence>
<gene>
    <name evidence="3" type="ORF">C7Y72_06750</name>
</gene>
<reference evidence="3 4" key="1">
    <citation type="submission" date="2018-03" db="EMBL/GenBank/DDBJ databases">
        <title>Aquarubrobacter algicola gen. nov., sp. nov., a novel actinobacterium isolated from shallow eutrophic lake during the end of cyanobacterial harmful algal blooms.</title>
        <authorList>
            <person name="Chun S.J."/>
        </authorList>
    </citation>
    <scope>NUCLEOTIDE SEQUENCE [LARGE SCALE GENOMIC DNA]</scope>
    <source>
        <strain evidence="3 4">Seoho-28</strain>
    </source>
</reference>
<feature type="region of interest" description="Disordered" evidence="1">
    <location>
        <begin position="279"/>
        <end position="298"/>
    </location>
</feature>
<comment type="caution">
    <text evidence="3">The sequence shown here is derived from an EMBL/GenBank/DDBJ whole genome shotgun (WGS) entry which is preliminary data.</text>
</comment>
<dbReference type="GO" id="GO:0003677">
    <property type="term" value="F:DNA binding"/>
    <property type="evidence" value="ECO:0007669"/>
    <property type="project" value="InterPro"/>
</dbReference>
<name>A0A2T4UJF6_9ACTN</name>
<keyword evidence="4" id="KW-1185">Reference proteome</keyword>
<dbReference type="GO" id="GO:0006355">
    <property type="term" value="P:regulation of DNA-templated transcription"/>
    <property type="evidence" value="ECO:0007669"/>
    <property type="project" value="InterPro"/>
</dbReference>
<organism evidence="3 4">
    <name type="scientific">Paraconexibacter algicola</name>
    <dbReference type="NCBI Taxonomy" id="2133960"/>
    <lineage>
        <taxon>Bacteria</taxon>
        <taxon>Bacillati</taxon>
        <taxon>Actinomycetota</taxon>
        <taxon>Thermoleophilia</taxon>
        <taxon>Solirubrobacterales</taxon>
        <taxon>Paraconexibacteraceae</taxon>
        <taxon>Paraconexibacter</taxon>
    </lineage>
</organism>
<dbReference type="InterPro" id="IPR000551">
    <property type="entry name" value="MerR-type_HTH_dom"/>
</dbReference>
<dbReference type="Gene3D" id="1.10.1660.10">
    <property type="match status" value="1"/>
</dbReference>
<proteinExistence type="predicted"/>